<dbReference type="OrthoDB" id="9786503at2"/>
<protein>
    <submittedName>
        <fullName evidence="6">Thioredoxin reductase</fullName>
    </submittedName>
</protein>
<dbReference type="PANTHER" id="PTHR48105">
    <property type="entry name" value="THIOREDOXIN REDUCTASE 1-RELATED-RELATED"/>
    <property type="match status" value="1"/>
</dbReference>
<keyword evidence="1" id="KW-0285">Flavoprotein</keyword>
<dbReference type="SUPFAM" id="SSF51905">
    <property type="entry name" value="FAD/NAD(P)-binding domain"/>
    <property type="match status" value="1"/>
</dbReference>
<reference evidence="6 7" key="1">
    <citation type="journal article" date="2017" name="Elife">
        <title>Extensive horizontal gene transfer in cheese-associated bacteria.</title>
        <authorList>
            <person name="Bonham K.S."/>
            <person name="Wolfe B.E."/>
            <person name="Dutton R.J."/>
        </authorList>
    </citation>
    <scope>NUCLEOTIDE SEQUENCE [LARGE SCALE GENOMIC DNA]</scope>
    <source>
        <strain evidence="6 7">341_9</strain>
    </source>
</reference>
<evidence type="ECO:0000256" key="2">
    <source>
        <dbReference type="ARBA" id="ARBA00023002"/>
    </source>
</evidence>
<dbReference type="Proteomes" id="UP000218598">
    <property type="component" value="Unassembled WGS sequence"/>
</dbReference>
<evidence type="ECO:0000256" key="4">
    <source>
        <dbReference type="SAM" id="MobiDB-lite"/>
    </source>
</evidence>
<comment type="catalytic activity">
    <reaction evidence="3">
        <text>[thioredoxin]-dithiol + NADP(+) = [thioredoxin]-disulfide + NADPH + H(+)</text>
        <dbReference type="Rhea" id="RHEA:20345"/>
        <dbReference type="Rhea" id="RHEA-COMP:10698"/>
        <dbReference type="Rhea" id="RHEA-COMP:10700"/>
        <dbReference type="ChEBI" id="CHEBI:15378"/>
        <dbReference type="ChEBI" id="CHEBI:29950"/>
        <dbReference type="ChEBI" id="CHEBI:50058"/>
        <dbReference type="ChEBI" id="CHEBI:57783"/>
        <dbReference type="ChEBI" id="CHEBI:58349"/>
        <dbReference type="EC" id="1.8.1.9"/>
    </reaction>
</comment>
<dbReference type="Gene3D" id="3.50.50.60">
    <property type="entry name" value="FAD/NAD(P)-binding domain"/>
    <property type="match status" value="2"/>
</dbReference>
<proteinExistence type="predicted"/>
<sequence>MTSPTASASTPASASISASASDAASGTAPASVPADVAGSRAASAFAAAAAAGPAHESDPLPEGLIDVVVIGGGAAGLNGALMLARSRRSVVVIDSGDPRNAPADGIHGLLGNEGTPPAEFLARGREEVRHYGGVIISGAVAEARPAGRSADGDLRFTVDLVDGRRLAARRVLVATGLRDELPAVPGLAEHWGHGVVHCPYCHGWEVRDQAIGVIATRPASFHQVLMFRQLSDDIIVFVADGVEVDQASRERCAALGVRIVETGLEEVVGDGAGGISGVRLVGGEVVPRSVLVVATVMGPRLDGVDGLSLATEEVPGGMGEKISSGMAGATEVPGVWVAGNATDPGAQVGAAAAGGALAGAHINGMLVVADADRAVAAAREHAAA</sequence>
<accession>A0A2A3YMR0</accession>
<comment type="caution">
    <text evidence="6">The sequence shown here is derived from an EMBL/GenBank/DDBJ whole genome shotgun (WGS) entry which is preliminary data.</text>
</comment>
<feature type="region of interest" description="Disordered" evidence="4">
    <location>
        <begin position="1"/>
        <end position="33"/>
    </location>
</feature>
<dbReference type="InterPro" id="IPR050097">
    <property type="entry name" value="Ferredoxin-NADP_redctase_2"/>
</dbReference>
<evidence type="ECO:0000313" key="7">
    <source>
        <dbReference type="Proteomes" id="UP000218598"/>
    </source>
</evidence>
<dbReference type="GO" id="GO:0004791">
    <property type="term" value="F:thioredoxin-disulfide reductase (NADPH) activity"/>
    <property type="evidence" value="ECO:0007669"/>
    <property type="project" value="UniProtKB-EC"/>
</dbReference>
<dbReference type="Pfam" id="PF07992">
    <property type="entry name" value="Pyr_redox_2"/>
    <property type="match status" value="1"/>
</dbReference>
<organism evidence="6 7">
    <name type="scientific">Brachybacterium alimentarium</name>
    <dbReference type="NCBI Taxonomy" id="47845"/>
    <lineage>
        <taxon>Bacteria</taxon>
        <taxon>Bacillati</taxon>
        <taxon>Actinomycetota</taxon>
        <taxon>Actinomycetes</taxon>
        <taxon>Micrococcales</taxon>
        <taxon>Dermabacteraceae</taxon>
        <taxon>Brachybacterium</taxon>
    </lineage>
</organism>
<dbReference type="AlphaFoldDB" id="A0A2A3YMR0"/>
<gene>
    <name evidence="6" type="ORF">CIK66_02140</name>
</gene>
<evidence type="ECO:0000256" key="3">
    <source>
        <dbReference type="ARBA" id="ARBA00048132"/>
    </source>
</evidence>
<feature type="domain" description="FAD/NAD(P)-binding" evidence="5">
    <location>
        <begin position="66"/>
        <end position="347"/>
    </location>
</feature>
<dbReference type="InterPro" id="IPR036188">
    <property type="entry name" value="FAD/NAD-bd_sf"/>
</dbReference>
<dbReference type="InterPro" id="IPR023753">
    <property type="entry name" value="FAD/NAD-binding_dom"/>
</dbReference>
<evidence type="ECO:0000256" key="1">
    <source>
        <dbReference type="ARBA" id="ARBA00022630"/>
    </source>
</evidence>
<keyword evidence="7" id="KW-1185">Reference proteome</keyword>
<name>A0A2A3YMR0_9MICO</name>
<dbReference type="RefSeq" id="WP_096196377.1">
    <property type="nucleotide sequence ID" value="NZ_NRGR01000005.1"/>
</dbReference>
<evidence type="ECO:0000313" key="6">
    <source>
        <dbReference type="EMBL" id="PCC40597.1"/>
    </source>
</evidence>
<dbReference type="PRINTS" id="PR00469">
    <property type="entry name" value="PNDRDTASEII"/>
</dbReference>
<keyword evidence="2" id="KW-0560">Oxidoreductase</keyword>
<evidence type="ECO:0000259" key="5">
    <source>
        <dbReference type="Pfam" id="PF07992"/>
    </source>
</evidence>
<dbReference type="EMBL" id="NRGR01000005">
    <property type="protein sequence ID" value="PCC40597.1"/>
    <property type="molecule type" value="Genomic_DNA"/>
</dbReference>
<dbReference type="PRINTS" id="PR00368">
    <property type="entry name" value="FADPNR"/>
</dbReference>